<dbReference type="PATRIC" id="fig|423471.3.peg.2578"/>
<dbReference type="Pfam" id="PF00534">
    <property type="entry name" value="Glycos_transf_1"/>
    <property type="match status" value="1"/>
</dbReference>
<evidence type="ECO:0000313" key="4">
    <source>
        <dbReference type="EMBL" id="EHJ12546.1"/>
    </source>
</evidence>
<evidence type="ECO:0000313" key="5">
    <source>
        <dbReference type="Proteomes" id="UP000003477"/>
    </source>
</evidence>
<feature type="domain" description="Glycosyltransferase subfamily 4-like N-terminal" evidence="3">
    <location>
        <begin position="16"/>
        <end position="171"/>
    </location>
</feature>
<gene>
    <name evidence="4" type="ORF">CWATWH0003_2740</name>
</gene>
<protein>
    <submittedName>
        <fullName evidence="4">Glycosyl transferase group 1</fullName>
    </submittedName>
</protein>
<sequence>MKILYDGSIYSIQVTGGINRYFANVINRLPDDFIPSLIVEKYPEFNCPTHPNLKLFRWYKRFRPERFRVLTEKLYANAINKFNNFDLAHPTYYSLVTRQSLDYYQCPIVITVHDMILELFPERVPHISSDISIKKEAIKSAQAIICVSESTKNDLINIYNISEDKISVIYHATGISLSLSYGSEIVPEAPYYLYIGSRSKYKNFDPLLLAFAKTISTQSDLKLCVIGSPFNDEEAKRIAELKLGEHLENYGYVSDSHLAKLYRHSIALVYPSLYEGFGIPPLEAMSCKTAVIAANSSSIPEVVNDAGLLFNPESVDELAEKLIFLLNHPLERENLITKGYARSKLFSWEKTVTETIDVYRSIVESK</sequence>
<dbReference type="Pfam" id="PF13439">
    <property type="entry name" value="Glyco_transf_4"/>
    <property type="match status" value="1"/>
</dbReference>
<dbReference type="GO" id="GO:0016757">
    <property type="term" value="F:glycosyltransferase activity"/>
    <property type="evidence" value="ECO:0007669"/>
    <property type="project" value="InterPro"/>
</dbReference>
<dbReference type="SUPFAM" id="SSF53756">
    <property type="entry name" value="UDP-Glycosyltransferase/glycogen phosphorylase"/>
    <property type="match status" value="1"/>
</dbReference>
<proteinExistence type="predicted"/>
<feature type="domain" description="Glycosyl transferase family 1" evidence="2">
    <location>
        <begin position="186"/>
        <end position="341"/>
    </location>
</feature>
<name>G5J5I0_CROWT</name>
<organism evidence="4 5">
    <name type="scientific">Crocosphaera watsonii WH 0003</name>
    <dbReference type="NCBI Taxonomy" id="423471"/>
    <lineage>
        <taxon>Bacteria</taxon>
        <taxon>Bacillati</taxon>
        <taxon>Cyanobacteriota</taxon>
        <taxon>Cyanophyceae</taxon>
        <taxon>Oscillatoriophycideae</taxon>
        <taxon>Chroococcales</taxon>
        <taxon>Aphanothecaceae</taxon>
        <taxon>Crocosphaera</taxon>
    </lineage>
</organism>
<dbReference type="InterPro" id="IPR001296">
    <property type="entry name" value="Glyco_trans_1"/>
</dbReference>
<evidence type="ECO:0000259" key="2">
    <source>
        <dbReference type="Pfam" id="PF00534"/>
    </source>
</evidence>
<evidence type="ECO:0000256" key="1">
    <source>
        <dbReference type="ARBA" id="ARBA00022679"/>
    </source>
</evidence>
<evidence type="ECO:0000259" key="3">
    <source>
        <dbReference type="Pfam" id="PF13439"/>
    </source>
</evidence>
<dbReference type="EMBL" id="AESD01000404">
    <property type="protein sequence ID" value="EHJ12546.1"/>
    <property type="molecule type" value="Genomic_DNA"/>
</dbReference>
<reference evidence="4 5" key="1">
    <citation type="journal article" date="2011" name="Front. Microbiol.">
        <title>Two Strains of Crocosphaera watsonii with Highly Conserved Genomes are Distinguished by Strain-Specific Features.</title>
        <authorList>
            <person name="Bench S.R."/>
            <person name="Ilikchyan I.N."/>
            <person name="Tripp H.J."/>
            <person name="Zehr J.P."/>
        </authorList>
    </citation>
    <scope>NUCLEOTIDE SEQUENCE [LARGE SCALE GENOMIC DNA]</scope>
    <source>
        <strain evidence="4 5">WH 0003</strain>
    </source>
</reference>
<dbReference type="GeneID" id="88766384"/>
<comment type="caution">
    <text evidence="4">The sequence shown here is derived from an EMBL/GenBank/DDBJ whole genome shotgun (WGS) entry which is preliminary data.</text>
</comment>
<dbReference type="AlphaFoldDB" id="G5J5I0"/>
<keyword evidence="1 4" id="KW-0808">Transferase</keyword>
<dbReference type="CDD" id="cd03809">
    <property type="entry name" value="GT4_MtfB-like"/>
    <property type="match status" value="1"/>
</dbReference>
<dbReference type="PANTHER" id="PTHR46401">
    <property type="entry name" value="GLYCOSYLTRANSFERASE WBBK-RELATED"/>
    <property type="match status" value="1"/>
</dbReference>
<dbReference type="Gene3D" id="3.40.50.2000">
    <property type="entry name" value="Glycogen Phosphorylase B"/>
    <property type="match status" value="2"/>
</dbReference>
<accession>G5J5I0</accession>
<dbReference type="InterPro" id="IPR028098">
    <property type="entry name" value="Glyco_trans_4-like_N"/>
</dbReference>
<dbReference type="RefSeq" id="WP_007310908.1">
    <property type="nucleotide sequence ID" value="NZ_AESD01000404.1"/>
</dbReference>
<dbReference type="PANTHER" id="PTHR46401:SF2">
    <property type="entry name" value="GLYCOSYLTRANSFERASE WBBK-RELATED"/>
    <property type="match status" value="1"/>
</dbReference>
<dbReference type="Proteomes" id="UP000003477">
    <property type="component" value="Unassembled WGS sequence"/>
</dbReference>
<dbReference type="GO" id="GO:0009103">
    <property type="term" value="P:lipopolysaccharide biosynthetic process"/>
    <property type="evidence" value="ECO:0007669"/>
    <property type="project" value="TreeGrafter"/>
</dbReference>